<dbReference type="EMBL" id="JAICCE010000011">
    <property type="protein sequence ID" value="KAG9271336.1"/>
    <property type="molecule type" value="Genomic_DNA"/>
</dbReference>
<accession>A0A8T2LPM2</accession>
<feature type="compositionally biased region" description="Basic and acidic residues" evidence="1">
    <location>
        <begin position="480"/>
        <end position="491"/>
    </location>
</feature>
<feature type="compositionally biased region" description="Basic and acidic residues" evidence="1">
    <location>
        <begin position="800"/>
        <end position="813"/>
    </location>
</feature>
<feature type="compositionally biased region" description="Polar residues" evidence="1">
    <location>
        <begin position="759"/>
        <end position="768"/>
    </location>
</feature>
<feature type="compositionally biased region" description="Acidic residues" evidence="1">
    <location>
        <begin position="671"/>
        <end position="687"/>
    </location>
</feature>
<feature type="region of interest" description="Disordered" evidence="1">
    <location>
        <begin position="45"/>
        <end position="64"/>
    </location>
</feature>
<sequence>MLLHWRHLVDTTVKVFAELLVTEPLGGDPASGSAAACGADRVKGSAMEATGDQEGGNSEDLTGKKKPKLHILKSRLFGKAKRKGNEGLMKQSQSASDIREGMRDLEDDSHCSQSMMGSRALSHDSIFLADECQSDPEPSRVLSQENIHGKIRALQMKLQQQNMHLGPPPLVLPIKRTEDPGGSSEDDGLPHSPPEILGLHKNMPYKFLIPLRNHSSLSLCGTGSEEEEQSPLQPSSQPVSPRPISSSPVPVSPSEPCPGVDFNTLPQFVPCLDNSAARHRMSIKPRNQRASTKNRRLPTSAGYRPRSESMNNLERPLTESEQEEGAAVIKEMTRVRSYSSQIIRSGEGLSTPPIKSPLPVSPLKSLVGAGDGSAARAISHPEGSISATNTSFQHYVPMQQAPAREAASGLKSEAATAAVVTKQVPGSAVPPPKKWSGELRETPYSSTLKSAQDSTVPPVGSAVSTTPISSVGSDQNQPQSEKRSCTILTHDKRDTLNKNVIMQEDNARGLFPPASSGGMPLRPPSLRRNTSPLDEKVVARNLQQISPAHIPGQVGQLQKKSADQQRPISGSFRFSASSEKSNERHRTGSFTGLVGHTAAKREPAQDQFESVLAQTARKDPTPITEYQRYETRSSSSSALTKPKDPTPTISSAGRERGDSRASDSQETGVEATEEELQEVVEEAVEASEDLKGNEANEEAKEEEEKNAFGVKLRTTSLSLKFRADKPQSELRVKQHSAGVSSNPPWLMASTTPPVDGQKDSSVGQSGPTRGNMAAAVSKKVQSAEGLISDQVSSSLPQSVSRDKERTAPPRVDDFGTQAQHSFHFAKSSKFVHPVPKENTPVSSTSEESTLVSFPTKVFTPVCSAESIPTIPTTAKQPQDTSFELSWMSMAREKTRSLQQMFTSRLPDFSSLQTTTRSMNMTALPPQTQTSTSQPSVGPLQSVSTQPSETQAPTRGAHSAQPPGIHSSIRSSEPTALKSGAADFSLKKTASQAQTEHSVRAGQLLAATSVQSTALTAHTAKHQLSQPLSQAQYQASQGTTQSNLRSTQPTQLPSSPKLTPHQTSQDSGSLLLQSRAQMSGDASSTALVKANLTPVPQGKGPVESNRAQWAGGLGGKAFLAERWDHQTPDTAKVEDQKFTPESRPAPLAAFRATSSPSKTTESAASSVAMRMDREDKWQKKTVPPSSSSPSSSSSPPQSISDSGQPSWMELAKRKSLAWSDKTMD</sequence>
<feature type="compositionally biased region" description="Polar residues" evidence="1">
    <location>
        <begin position="443"/>
        <end position="455"/>
    </location>
</feature>
<evidence type="ECO:0000256" key="1">
    <source>
        <dbReference type="SAM" id="MobiDB-lite"/>
    </source>
</evidence>
<feature type="compositionally biased region" description="Basic and acidic residues" evidence="1">
    <location>
        <begin position="653"/>
        <end position="663"/>
    </location>
</feature>
<feature type="region of interest" description="Disordered" evidence="1">
    <location>
        <begin position="279"/>
        <end position="326"/>
    </location>
</feature>
<feature type="compositionally biased region" description="Low complexity" evidence="1">
    <location>
        <begin position="924"/>
        <end position="935"/>
    </location>
</feature>
<feature type="region of interest" description="Disordered" evidence="1">
    <location>
        <begin position="1025"/>
        <end position="1104"/>
    </location>
</feature>
<reference evidence="3 4" key="1">
    <citation type="submission" date="2021-07" db="EMBL/GenBank/DDBJ databases">
        <authorList>
            <person name="Imarazene B."/>
            <person name="Zahm M."/>
            <person name="Klopp C."/>
            <person name="Cabau C."/>
            <person name="Beille S."/>
            <person name="Jouanno E."/>
            <person name="Castinel A."/>
            <person name="Lluch J."/>
            <person name="Gil L."/>
            <person name="Kuchtly C."/>
            <person name="Lopez Roques C."/>
            <person name="Donnadieu C."/>
            <person name="Parrinello H."/>
            <person name="Journot L."/>
            <person name="Du K."/>
            <person name="Schartl M."/>
            <person name="Retaux S."/>
            <person name="Guiguen Y."/>
        </authorList>
    </citation>
    <scope>NUCLEOTIDE SEQUENCE [LARGE SCALE GENOMIC DNA]</scope>
    <source>
        <strain evidence="3">Pach_M1</strain>
        <tissue evidence="3">Testis</tissue>
    </source>
</reference>
<feature type="compositionally biased region" description="Polar residues" evidence="1">
    <location>
        <begin position="737"/>
        <end position="752"/>
    </location>
</feature>
<evidence type="ECO:0000313" key="3">
    <source>
        <dbReference type="EMBL" id="KAG9271336.1"/>
    </source>
</evidence>
<feature type="compositionally biased region" description="Polar residues" evidence="1">
    <location>
        <begin position="789"/>
        <end position="799"/>
    </location>
</feature>
<comment type="caution">
    <text evidence="3">The sequence shown here is derived from an EMBL/GenBank/DDBJ whole genome shotgun (WGS) entry which is preliminary data.</text>
</comment>
<dbReference type="InterPro" id="IPR026713">
    <property type="entry name" value="CRACD-like"/>
</dbReference>
<protein>
    <recommendedName>
        <fullName evidence="2">DUF4592 domain-containing protein</fullName>
    </recommendedName>
</protein>
<feature type="region of interest" description="Disordered" evidence="1">
    <location>
        <begin position="508"/>
        <end position="530"/>
    </location>
</feature>
<dbReference type="Proteomes" id="UP000752171">
    <property type="component" value="Unassembled WGS sequence"/>
</dbReference>
<feature type="compositionally biased region" description="Polar residues" evidence="1">
    <location>
        <begin position="1025"/>
        <end position="1085"/>
    </location>
</feature>
<organism evidence="3 4">
    <name type="scientific">Astyanax mexicanus</name>
    <name type="common">Blind cave fish</name>
    <name type="synonym">Astyanax fasciatus mexicanus</name>
    <dbReference type="NCBI Taxonomy" id="7994"/>
    <lineage>
        <taxon>Eukaryota</taxon>
        <taxon>Metazoa</taxon>
        <taxon>Chordata</taxon>
        <taxon>Craniata</taxon>
        <taxon>Vertebrata</taxon>
        <taxon>Euteleostomi</taxon>
        <taxon>Actinopterygii</taxon>
        <taxon>Neopterygii</taxon>
        <taxon>Teleostei</taxon>
        <taxon>Ostariophysi</taxon>
        <taxon>Characiformes</taxon>
        <taxon>Characoidei</taxon>
        <taxon>Acestrorhamphidae</taxon>
        <taxon>Acestrorhamphinae</taxon>
        <taxon>Astyanax</taxon>
    </lineage>
</organism>
<feature type="compositionally biased region" description="Basic and acidic residues" evidence="1">
    <location>
        <begin position="1121"/>
        <end position="1139"/>
    </location>
</feature>
<feature type="region of interest" description="Disordered" evidence="1">
    <location>
        <begin position="1121"/>
        <end position="1223"/>
    </location>
</feature>
<feature type="region of interest" description="Disordered" evidence="1">
    <location>
        <begin position="922"/>
        <end position="976"/>
    </location>
</feature>
<feature type="compositionally biased region" description="Low complexity" evidence="1">
    <location>
        <begin position="230"/>
        <end position="249"/>
    </location>
</feature>
<feature type="compositionally biased region" description="Polar residues" evidence="1">
    <location>
        <begin position="1151"/>
        <end position="1164"/>
    </location>
</feature>
<evidence type="ECO:0000313" key="4">
    <source>
        <dbReference type="Proteomes" id="UP000752171"/>
    </source>
</evidence>
<feature type="compositionally biased region" description="Basic residues" evidence="1">
    <location>
        <begin position="279"/>
        <end position="296"/>
    </location>
</feature>
<feature type="region of interest" description="Disordered" evidence="1">
    <location>
        <begin position="420"/>
        <end position="491"/>
    </location>
</feature>
<feature type="region of interest" description="Disordered" evidence="1">
    <location>
        <begin position="219"/>
        <end position="258"/>
    </location>
</feature>
<feature type="region of interest" description="Disordered" evidence="1">
    <location>
        <begin position="601"/>
        <end position="707"/>
    </location>
</feature>
<feature type="domain" description="DUF4592" evidence="2">
    <location>
        <begin position="161"/>
        <end position="293"/>
    </location>
</feature>
<dbReference type="PANTHER" id="PTHR47743">
    <property type="entry name" value="KIAA1210 / KIAA1211 FAMILY MEMBER"/>
    <property type="match status" value="1"/>
</dbReference>
<dbReference type="PANTHER" id="PTHR47743:SF1">
    <property type="entry name" value="CRACD-LIKE PROTEIN"/>
    <property type="match status" value="1"/>
</dbReference>
<feature type="region of interest" description="Disordered" evidence="1">
    <location>
        <begin position="546"/>
        <end position="567"/>
    </location>
</feature>
<proteinExistence type="predicted"/>
<dbReference type="InterPro" id="IPR028030">
    <property type="entry name" value="DUF4592"/>
</dbReference>
<dbReference type="Pfam" id="PF15262">
    <property type="entry name" value="DUF4592"/>
    <property type="match status" value="1"/>
</dbReference>
<feature type="compositionally biased region" description="Polar residues" evidence="1">
    <location>
        <begin position="555"/>
        <end position="567"/>
    </location>
</feature>
<dbReference type="AlphaFoldDB" id="A0A8T2LPM2"/>
<feature type="compositionally biased region" description="Polar residues" evidence="1">
    <location>
        <begin position="462"/>
        <end position="479"/>
    </location>
</feature>
<feature type="compositionally biased region" description="Basic and acidic residues" evidence="1">
    <location>
        <begin position="688"/>
        <end position="706"/>
    </location>
</feature>
<feature type="region of interest" description="Disordered" evidence="1">
    <location>
        <begin position="164"/>
        <end position="197"/>
    </location>
</feature>
<gene>
    <name evidence="3" type="ORF">AMEX_G14246</name>
</gene>
<feature type="compositionally biased region" description="Polar residues" evidence="1">
    <location>
        <begin position="938"/>
        <end position="952"/>
    </location>
</feature>
<feature type="compositionally biased region" description="Low complexity" evidence="1">
    <location>
        <begin position="1182"/>
        <end position="1205"/>
    </location>
</feature>
<evidence type="ECO:0000259" key="2">
    <source>
        <dbReference type="Pfam" id="PF15262"/>
    </source>
</evidence>
<feature type="region of interest" description="Disordered" evidence="1">
    <location>
        <begin position="724"/>
        <end position="814"/>
    </location>
</feature>
<name>A0A8T2LPM2_ASTMX</name>